<reference evidence="1" key="2">
    <citation type="submission" date="2025-08" db="UniProtKB">
        <authorList>
            <consortium name="Ensembl"/>
        </authorList>
    </citation>
    <scope>IDENTIFICATION</scope>
</reference>
<dbReference type="Proteomes" id="UP000694387">
    <property type="component" value="Chromosome 22"/>
</dbReference>
<organism evidence="1 2">
    <name type="scientific">Equus asinus</name>
    <name type="common">Donkey</name>
    <name type="synonym">Equus africanus asinus</name>
    <dbReference type="NCBI Taxonomy" id="9793"/>
    <lineage>
        <taxon>Eukaryota</taxon>
        <taxon>Metazoa</taxon>
        <taxon>Chordata</taxon>
        <taxon>Craniata</taxon>
        <taxon>Vertebrata</taxon>
        <taxon>Euteleostomi</taxon>
        <taxon>Mammalia</taxon>
        <taxon>Eutheria</taxon>
        <taxon>Laurasiatheria</taxon>
        <taxon>Perissodactyla</taxon>
        <taxon>Equidae</taxon>
        <taxon>Equus</taxon>
    </lineage>
</organism>
<protein>
    <submittedName>
        <fullName evidence="1">Complement C1r subcomponent like</fullName>
    </submittedName>
</protein>
<gene>
    <name evidence="1" type="primary">C1RL</name>
</gene>
<keyword evidence="2" id="KW-1185">Reference proteome</keyword>
<name>A0A9L0J588_EQUAS</name>
<evidence type="ECO:0000313" key="1">
    <source>
        <dbReference type="Ensembl" id="ENSEASP00005044420.1"/>
    </source>
</evidence>
<sequence>MPVLRVGNHLWGSPHSTSCPGKISQPVGWIQAGSVGSRAPHWAAPLVRRSFRPMSQANGVSEATHTPGDNPSKIQNHCQEPYYQAVPAGHGSVMDQLCLRFIPQSQ</sequence>
<dbReference type="AlphaFoldDB" id="A0A9L0J588"/>
<dbReference type="Ensembl" id="ENSEAST00005047957.1">
    <property type="protein sequence ID" value="ENSEASP00005044420.1"/>
    <property type="gene ID" value="ENSEASG00005036234.1"/>
</dbReference>
<reference evidence="1" key="3">
    <citation type="submission" date="2025-09" db="UniProtKB">
        <authorList>
            <consortium name="Ensembl"/>
        </authorList>
    </citation>
    <scope>IDENTIFICATION</scope>
</reference>
<dbReference type="GeneTree" id="ENSGT00940000162495"/>
<reference evidence="1 2" key="1">
    <citation type="journal article" date="2020" name="Nat. Commun.">
        <title>Donkey genomes provide new insights into domestication and selection for coat color.</title>
        <authorList>
            <person name="Wang"/>
            <person name="C."/>
            <person name="Li"/>
            <person name="H."/>
            <person name="Guo"/>
            <person name="Y."/>
            <person name="Huang"/>
            <person name="J."/>
            <person name="Sun"/>
            <person name="Y."/>
            <person name="Min"/>
            <person name="J."/>
            <person name="Wang"/>
            <person name="J."/>
            <person name="Fang"/>
            <person name="X."/>
            <person name="Zhao"/>
            <person name="Z."/>
            <person name="Wang"/>
            <person name="S."/>
            <person name="Zhang"/>
            <person name="Y."/>
            <person name="Liu"/>
            <person name="Q."/>
            <person name="Jiang"/>
            <person name="Q."/>
            <person name="Wang"/>
            <person name="X."/>
            <person name="Guo"/>
            <person name="Y."/>
            <person name="Yang"/>
            <person name="C."/>
            <person name="Wang"/>
            <person name="Y."/>
            <person name="Tian"/>
            <person name="F."/>
            <person name="Zhuang"/>
            <person name="G."/>
            <person name="Fan"/>
            <person name="Y."/>
            <person name="Gao"/>
            <person name="Q."/>
            <person name="Li"/>
            <person name="Y."/>
            <person name="Ju"/>
            <person name="Z."/>
            <person name="Li"/>
            <person name="J."/>
            <person name="Li"/>
            <person name="R."/>
            <person name="Hou"/>
            <person name="M."/>
            <person name="Yang"/>
            <person name="G."/>
            <person name="Liu"/>
            <person name="G."/>
            <person name="Liu"/>
            <person name="W."/>
            <person name="Guo"/>
            <person name="J."/>
            <person name="Pan"/>
            <person name="S."/>
            <person name="Fan"/>
            <person name="G."/>
            <person name="Zhang"/>
            <person name="W."/>
            <person name="Zhang"/>
            <person name="R."/>
            <person name="Yu"/>
            <person name="J."/>
            <person name="Zhang"/>
            <person name="X."/>
            <person name="Yin"/>
            <person name="Q."/>
            <person name="Ji"/>
            <person name="C."/>
            <person name="Jin"/>
            <person name="Y."/>
            <person name="Yue"/>
            <person name="G."/>
            <person name="Liu"/>
            <person name="M."/>
            <person name="Xu"/>
            <person name="J."/>
            <person name="Liu"/>
            <person name="S."/>
            <person name="Jordana"/>
            <person name="J."/>
            <person name="Noce"/>
            <person name="A."/>
            <person name="Amills"/>
            <person name="M."/>
            <person name="Wu"/>
            <person name="D.D."/>
            <person name="Li"/>
            <person name="S."/>
            <person name="Zhou"/>
            <person name="X. and Zhong"/>
            <person name="J."/>
        </authorList>
    </citation>
    <scope>NUCLEOTIDE SEQUENCE [LARGE SCALE GENOMIC DNA]</scope>
</reference>
<accession>A0A9L0J588</accession>
<proteinExistence type="predicted"/>
<evidence type="ECO:0000313" key="2">
    <source>
        <dbReference type="Proteomes" id="UP000694387"/>
    </source>
</evidence>